<dbReference type="Proteomes" id="UP000198420">
    <property type="component" value="Unassembled WGS sequence"/>
</dbReference>
<dbReference type="Pfam" id="PF00391">
    <property type="entry name" value="PEP-utilizers"/>
    <property type="match status" value="1"/>
</dbReference>
<dbReference type="EMBL" id="FZNP01000006">
    <property type="protein sequence ID" value="SNR71628.1"/>
    <property type="molecule type" value="Genomic_DNA"/>
</dbReference>
<feature type="compositionally biased region" description="Basic and acidic residues" evidence="1">
    <location>
        <begin position="97"/>
        <end position="110"/>
    </location>
</feature>
<gene>
    <name evidence="3" type="ORF">SAMN06265355_10625</name>
</gene>
<accession>A0A238YLE6</accession>
<evidence type="ECO:0000313" key="3">
    <source>
        <dbReference type="EMBL" id="SNR71628.1"/>
    </source>
</evidence>
<reference evidence="4" key="1">
    <citation type="submission" date="2017-06" db="EMBL/GenBank/DDBJ databases">
        <authorList>
            <person name="Varghese N."/>
            <person name="Submissions S."/>
        </authorList>
    </citation>
    <scope>NUCLEOTIDE SEQUENCE [LARGE SCALE GENOMIC DNA]</scope>
    <source>
        <strain evidence="4">DSM 44485</strain>
    </source>
</reference>
<dbReference type="InterPro" id="IPR018274">
    <property type="entry name" value="PEP_util_AS"/>
</dbReference>
<dbReference type="Gene3D" id="3.50.30.10">
    <property type="entry name" value="Phosphohistidine domain"/>
    <property type="match status" value="1"/>
</dbReference>
<dbReference type="GO" id="GO:0050242">
    <property type="term" value="F:pyruvate, phosphate dikinase activity"/>
    <property type="evidence" value="ECO:0007669"/>
    <property type="project" value="InterPro"/>
</dbReference>
<proteinExistence type="predicted"/>
<dbReference type="InterPro" id="IPR036637">
    <property type="entry name" value="Phosphohistidine_dom_sf"/>
</dbReference>
<feature type="domain" description="PEP-utilising enzyme mobile" evidence="2">
    <location>
        <begin position="2"/>
        <end position="68"/>
    </location>
</feature>
<sequence length="116" mass="11594">MHGLAAAPGVVTGLGGPTSHAAVVARAMGKAAVVAAAGRTVDVAAGCVRVGERVVPEGTLITVDGTGGEVVLGDPGVATAITDGLLHRLLDWADEVSGDRTRRPDQERLSAAHARL</sequence>
<dbReference type="AlphaFoldDB" id="A0A238YLE6"/>
<keyword evidence="4" id="KW-1185">Reference proteome</keyword>
<evidence type="ECO:0000256" key="1">
    <source>
        <dbReference type="SAM" id="MobiDB-lite"/>
    </source>
</evidence>
<organism evidence="3 4">
    <name type="scientific">Actinomadura mexicana</name>
    <dbReference type="NCBI Taxonomy" id="134959"/>
    <lineage>
        <taxon>Bacteria</taxon>
        <taxon>Bacillati</taxon>
        <taxon>Actinomycetota</taxon>
        <taxon>Actinomycetes</taxon>
        <taxon>Streptosporangiales</taxon>
        <taxon>Thermomonosporaceae</taxon>
        <taxon>Actinomadura</taxon>
    </lineage>
</organism>
<protein>
    <submittedName>
        <fullName evidence="3">PEP-utilising enzyme, mobile domain</fullName>
    </submittedName>
</protein>
<dbReference type="PROSITE" id="PS00370">
    <property type="entry name" value="PEP_ENZYMES_PHOS_SITE"/>
    <property type="match status" value="1"/>
</dbReference>
<feature type="region of interest" description="Disordered" evidence="1">
    <location>
        <begin position="97"/>
        <end position="116"/>
    </location>
</feature>
<dbReference type="InterPro" id="IPR010121">
    <property type="entry name" value="Pyruvate_phosphate_dikinase"/>
</dbReference>
<name>A0A238YLE6_9ACTN</name>
<dbReference type="PANTHER" id="PTHR22931:SF9">
    <property type="entry name" value="PYRUVATE, PHOSPHATE DIKINASE 1, CHLOROPLASTIC"/>
    <property type="match status" value="1"/>
</dbReference>
<dbReference type="InterPro" id="IPR008279">
    <property type="entry name" value="PEP-util_enz_mobile_dom"/>
</dbReference>
<evidence type="ECO:0000313" key="4">
    <source>
        <dbReference type="Proteomes" id="UP000198420"/>
    </source>
</evidence>
<dbReference type="SUPFAM" id="SSF52009">
    <property type="entry name" value="Phosphohistidine domain"/>
    <property type="match status" value="1"/>
</dbReference>
<evidence type="ECO:0000259" key="2">
    <source>
        <dbReference type="Pfam" id="PF00391"/>
    </source>
</evidence>
<dbReference type="PANTHER" id="PTHR22931">
    <property type="entry name" value="PHOSPHOENOLPYRUVATE DIKINASE-RELATED"/>
    <property type="match status" value="1"/>
</dbReference>